<dbReference type="GO" id="GO:0008233">
    <property type="term" value="F:peptidase activity"/>
    <property type="evidence" value="ECO:0007669"/>
    <property type="project" value="UniProtKB-KW"/>
</dbReference>
<dbReference type="GO" id="GO:0106300">
    <property type="term" value="P:protein-DNA covalent cross-linking repair"/>
    <property type="evidence" value="ECO:0007669"/>
    <property type="project" value="InterPro"/>
</dbReference>
<dbReference type="InterPro" id="IPR003738">
    <property type="entry name" value="SRAP"/>
</dbReference>
<sequence>MCNDYEQHIRWAEYCKMMQDLELGIPTQQTELDLPQSDDVKINDMGPAMRATGNLIELVQMNFSFPPSGKGGPIFNFRSDGRSFANSNRCLIPASAFFEFTGKKYPKAKHRFTLKNAPFMAIAGLWREGQGNHPPAFTMLTTEPGPDVAPIHDRQIVVLQPADWGAWIYLTKPEAELLRPLPEGSLHVETVRAGSD</sequence>
<evidence type="ECO:0000256" key="7">
    <source>
        <dbReference type="ARBA" id="ARBA00023239"/>
    </source>
</evidence>
<dbReference type="PANTHER" id="PTHR13604:SF0">
    <property type="entry name" value="ABASIC SITE PROCESSING PROTEIN HMCES"/>
    <property type="match status" value="1"/>
</dbReference>
<dbReference type="EMBL" id="CP003358">
    <property type="protein sequence ID" value="AGB43407.1"/>
    <property type="molecule type" value="Genomic_DNA"/>
</dbReference>
<dbReference type="Pfam" id="PF02586">
    <property type="entry name" value="SRAP"/>
    <property type="match status" value="1"/>
</dbReference>
<evidence type="ECO:0000256" key="4">
    <source>
        <dbReference type="ARBA" id="ARBA00022801"/>
    </source>
</evidence>
<protein>
    <recommendedName>
        <fullName evidence="8">Abasic site processing protein</fullName>
        <ecNumber evidence="8">3.4.-.-</ecNumber>
    </recommendedName>
</protein>
<dbReference type="PANTHER" id="PTHR13604">
    <property type="entry name" value="DC12-RELATED"/>
    <property type="match status" value="1"/>
</dbReference>
<keyword evidence="3" id="KW-0227">DNA damage</keyword>
<keyword evidence="2 8" id="KW-0645">Protease</keyword>
<evidence type="ECO:0000256" key="8">
    <source>
        <dbReference type="RuleBase" id="RU364100"/>
    </source>
</evidence>
<keyword evidence="6" id="KW-0238">DNA-binding</keyword>
<evidence type="ECO:0000313" key="9">
    <source>
        <dbReference type="EMBL" id="AGB43407.1"/>
    </source>
</evidence>
<dbReference type="Proteomes" id="UP000010998">
    <property type="component" value="Chromosome"/>
</dbReference>
<dbReference type="EC" id="3.4.-.-" evidence="8"/>
<reference evidence="10" key="1">
    <citation type="submission" date="2012-02" db="EMBL/GenBank/DDBJ databases">
        <title>Complete sequence of Mesorhizobium australicum WSM2073.</title>
        <authorList>
            <person name="Lucas S."/>
            <person name="Han J."/>
            <person name="Lapidus A."/>
            <person name="Cheng J.-F."/>
            <person name="Goodwin L."/>
            <person name="Pitluck S."/>
            <person name="Peters L."/>
            <person name="Gu W."/>
            <person name="Detter J.C."/>
            <person name="Han C."/>
            <person name="Tapia R."/>
            <person name="Land M."/>
            <person name="Hauser L."/>
            <person name="Kyrpides N."/>
            <person name="Ivanova N."/>
            <person name="Pagani I."/>
            <person name="Reeve W.G."/>
            <person name="Howieson J.G."/>
            <person name="Tiwari R.P."/>
            <person name="O'Hara G.W."/>
            <person name="Atkins C.A."/>
            <person name="Ronson C.W."/>
            <person name="Nandasena K.G."/>
            <person name="Woyke T."/>
        </authorList>
    </citation>
    <scope>NUCLEOTIDE SEQUENCE [LARGE SCALE GENOMIC DNA]</scope>
    <source>
        <strain evidence="10">LMG 24608 / HAMBI 3006 / WSM2073</strain>
    </source>
</reference>
<keyword evidence="7" id="KW-0456">Lyase</keyword>
<keyword evidence="10" id="KW-1185">Reference proteome</keyword>
<keyword evidence="4 8" id="KW-0378">Hydrolase</keyword>
<dbReference type="AlphaFoldDB" id="L0KDN1"/>
<dbReference type="GO" id="GO:0006508">
    <property type="term" value="P:proteolysis"/>
    <property type="evidence" value="ECO:0007669"/>
    <property type="project" value="UniProtKB-KW"/>
</dbReference>
<evidence type="ECO:0000256" key="2">
    <source>
        <dbReference type="ARBA" id="ARBA00022670"/>
    </source>
</evidence>
<name>L0KDN1_MESAW</name>
<evidence type="ECO:0000256" key="5">
    <source>
        <dbReference type="ARBA" id="ARBA00023124"/>
    </source>
</evidence>
<dbReference type="GO" id="GO:0016829">
    <property type="term" value="F:lyase activity"/>
    <property type="evidence" value="ECO:0007669"/>
    <property type="project" value="UniProtKB-KW"/>
</dbReference>
<dbReference type="GeneID" id="90988440"/>
<dbReference type="HOGENOM" id="CLU_092416_0_0_5"/>
<evidence type="ECO:0000256" key="3">
    <source>
        <dbReference type="ARBA" id="ARBA00022763"/>
    </source>
</evidence>
<dbReference type="SUPFAM" id="SSF143081">
    <property type="entry name" value="BB1717-like"/>
    <property type="match status" value="1"/>
</dbReference>
<comment type="similarity">
    <text evidence="1 8">Belongs to the SOS response-associated peptidase family.</text>
</comment>
<dbReference type="KEGG" id="mam:Mesau_00923"/>
<dbReference type="STRING" id="754035.Mesau_00923"/>
<evidence type="ECO:0000313" key="10">
    <source>
        <dbReference type="Proteomes" id="UP000010998"/>
    </source>
</evidence>
<dbReference type="GO" id="GO:0003697">
    <property type="term" value="F:single-stranded DNA binding"/>
    <property type="evidence" value="ECO:0007669"/>
    <property type="project" value="InterPro"/>
</dbReference>
<dbReference type="OrthoDB" id="9782620at2"/>
<organism evidence="9 10">
    <name type="scientific">Mesorhizobium australicum (strain HAMBI 3006 / LMG 24608 / WSM2073)</name>
    <dbReference type="NCBI Taxonomy" id="754035"/>
    <lineage>
        <taxon>Bacteria</taxon>
        <taxon>Pseudomonadati</taxon>
        <taxon>Pseudomonadota</taxon>
        <taxon>Alphaproteobacteria</taxon>
        <taxon>Hyphomicrobiales</taxon>
        <taxon>Phyllobacteriaceae</taxon>
        <taxon>Mesorhizobium</taxon>
    </lineage>
</organism>
<dbReference type="eggNOG" id="COG2135">
    <property type="taxonomic scope" value="Bacteria"/>
</dbReference>
<dbReference type="InterPro" id="IPR036590">
    <property type="entry name" value="SRAP-like"/>
</dbReference>
<dbReference type="RefSeq" id="WP_015314879.1">
    <property type="nucleotide sequence ID" value="NC_019973.1"/>
</dbReference>
<accession>L0KDN1</accession>
<evidence type="ECO:0000256" key="1">
    <source>
        <dbReference type="ARBA" id="ARBA00008136"/>
    </source>
</evidence>
<dbReference type="Gene3D" id="3.90.1680.10">
    <property type="entry name" value="SOS response associated peptidase-like"/>
    <property type="match status" value="1"/>
</dbReference>
<evidence type="ECO:0000256" key="6">
    <source>
        <dbReference type="ARBA" id="ARBA00023125"/>
    </source>
</evidence>
<keyword evidence="5" id="KW-0190">Covalent protein-DNA linkage</keyword>
<gene>
    <name evidence="9" type="ordered locus">Mesau_00923</name>
</gene>
<proteinExistence type="inferred from homology"/>